<dbReference type="PANTHER" id="PTHR13794:SF58">
    <property type="entry name" value="MITOCHONDRIAL ENOLASE SUPERFAMILY MEMBER 1"/>
    <property type="match status" value="1"/>
</dbReference>
<dbReference type="SUPFAM" id="SSF54826">
    <property type="entry name" value="Enolase N-terminal domain-like"/>
    <property type="match status" value="1"/>
</dbReference>
<dbReference type="SUPFAM" id="SSF51604">
    <property type="entry name" value="Enolase C-terminal domain-like"/>
    <property type="match status" value="1"/>
</dbReference>
<organism evidence="5 6">
    <name type="scientific">Achromobacter aloeverae</name>
    <dbReference type="NCBI Taxonomy" id="1750518"/>
    <lineage>
        <taxon>Bacteria</taxon>
        <taxon>Pseudomonadati</taxon>
        <taxon>Pseudomonadota</taxon>
        <taxon>Betaproteobacteria</taxon>
        <taxon>Burkholderiales</taxon>
        <taxon>Alcaligenaceae</taxon>
        <taxon>Achromobacter</taxon>
    </lineage>
</organism>
<name>A0A4Q1HRC8_9BURK</name>
<dbReference type="InterPro" id="IPR013342">
    <property type="entry name" value="Mandelate_racemase_C"/>
</dbReference>
<comment type="cofactor">
    <cofactor evidence="1">
        <name>Mg(2+)</name>
        <dbReference type="ChEBI" id="CHEBI:18420"/>
    </cofactor>
</comment>
<reference evidence="5 6" key="1">
    <citation type="journal article" date="2017" name="Int. J. Syst. Evol. Microbiol.">
        <title>Achromobacter aloeverae sp. nov., isolated from the root of Aloe vera (L.) Burm.f.</title>
        <authorList>
            <person name="Kuncharoen N."/>
            <person name="Muramatsu Y."/>
            <person name="Shibata C."/>
            <person name="Kamakura Y."/>
            <person name="Nakagawa Y."/>
            <person name="Tanasupawat S."/>
        </authorList>
    </citation>
    <scope>NUCLEOTIDE SEQUENCE [LARGE SCALE GENOMIC DNA]</scope>
    <source>
        <strain evidence="5 6">AVA-1</strain>
    </source>
</reference>
<dbReference type="GO" id="GO:0009063">
    <property type="term" value="P:amino acid catabolic process"/>
    <property type="evidence" value="ECO:0007669"/>
    <property type="project" value="InterPro"/>
</dbReference>
<dbReference type="GO" id="GO:0016836">
    <property type="term" value="F:hydro-lyase activity"/>
    <property type="evidence" value="ECO:0007669"/>
    <property type="project" value="TreeGrafter"/>
</dbReference>
<dbReference type="InterPro" id="IPR029065">
    <property type="entry name" value="Enolase_C-like"/>
</dbReference>
<gene>
    <name evidence="5" type="ORF">C7R54_06765</name>
</gene>
<dbReference type="InterPro" id="IPR018110">
    <property type="entry name" value="Mandel_Rmase/mucon_lact_enz_CS"/>
</dbReference>
<comment type="caution">
    <text evidence="5">The sequence shown here is derived from an EMBL/GenBank/DDBJ whole genome shotgun (WGS) entry which is preliminary data.</text>
</comment>
<dbReference type="Pfam" id="PF02746">
    <property type="entry name" value="MR_MLE_N"/>
    <property type="match status" value="1"/>
</dbReference>
<keyword evidence="6" id="KW-1185">Reference proteome</keyword>
<dbReference type="Gene3D" id="3.20.20.120">
    <property type="entry name" value="Enolase-like C-terminal domain"/>
    <property type="match status" value="1"/>
</dbReference>
<dbReference type="PANTHER" id="PTHR13794">
    <property type="entry name" value="ENOLASE SUPERFAMILY, MANDELATE RACEMASE"/>
    <property type="match status" value="1"/>
</dbReference>
<evidence type="ECO:0000313" key="6">
    <source>
        <dbReference type="Proteomes" id="UP000290849"/>
    </source>
</evidence>
<dbReference type="PROSITE" id="PS00909">
    <property type="entry name" value="MR_MLE_2"/>
    <property type="match status" value="1"/>
</dbReference>
<dbReference type="Proteomes" id="UP000290849">
    <property type="component" value="Unassembled WGS sequence"/>
</dbReference>
<dbReference type="EMBL" id="PYAL01000001">
    <property type="protein sequence ID" value="RXN93387.1"/>
    <property type="molecule type" value="Genomic_DNA"/>
</dbReference>
<dbReference type="AlphaFoldDB" id="A0A4Q1HRC8"/>
<dbReference type="Gene3D" id="3.30.390.10">
    <property type="entry name" value="Enolase-like, N-terminal domain"/>
    <property type="match status" value="1"/>
</dbReference>
<dbReference type="InterPro" id="IPR013341">
    <property type="entry name" value="Mandelate_racemase_N_dom"/>
</dbReference>
<feature type="domain" description="Mandelate racemase/muconate lactonizing enzyme C-terminal" evidence="4">
    <location>
        <begin position="147"/>
        <end position="245"/>
    </location>
</feature>
<dbReference type="GO" id="GO:0000287">
    <property type="term" value="F:magnesium ion binding"/>
    <property type="evidence" value="ECO:0007669"/>
    <property type="project" value="TreeGrafter"/>
</dbReference>
<evidence type="ECO:0000259" key="4">
    <source>
        <dbReference type="SMART" id="SM00922"/>
    </source>
</evidence>
<accession>A0A4Q1HRC8</accession>
<dbReference type="CDD" id="cd03316">
    <property type="entry name" value="MR_like"/>
    <property type="match status" value="1"/>
</dbReference>
<dbReference type="InterPro" id="IPR036849">
    <property type="entry name" value="Enolase-like_C_sf"/>
</dbReference>
<evidence type="ECO:0000256" key="3">
    <source>
        <dbReference type="ARBA" id="ARBA00022842"/>
    </source>
</evidence>
<evidence type="ECO:0000313" key="5">
    <source>
        <dbReference type="EMBL" id="RXN93387.1"/>
    </source>
</evidence>
<evidence type="ECO:0000256" key="1">
    <source>
        <dbReference type="ARBA" id="ARBA00001946"/>
    </source>
</evidence>
<keyword evidence="3" id="KW-0460">Magnesium</keyword>
<dbReference type="RefSeq" id="WP_129149343.1">
    <property type="nucleotide sequence ID" value="NZ_JBHSDO010000006.1"/>
</dbReference>
<dbReference type="InterPro" id="IPR029017">
    <property type="entry name" value="Enolase-like_N"/>
</dbReference>
<dbReference type="Pfam" id="PF13378">
    <property type="entry name" value="MR_MLE_C"/>
    <property type="match status" value="1"/>
</dbReference>
<dbReference type="SMART" id="SM00922">
    <property type="entry name" value="MR_MLE"/>
    <property type="match status" value="1"/>
</dbReference>
<evidence type="ECO:0000256" key="2">
    <source>
        <dbReference type="ARBA" id="ARBA00022723"/>
    </source>
</evidence>
<proteinExistence type="predicted"/>
<keyword evidence="2" id="KW-0479">Metal-binding</keyword>
<dbReference type="InterPro" id="IPR046945">
    <property type="entry name" value="RHMD-like"/>
</dbReference>
<dbReference type="SFLD" id="SFLDS00001">
    <property type="entry name" value="Enolase"/>
    <property type="match status" value="1"/>
</dbReference>
<sequence>MKITDVQLREIRAQLPLAFSGGTYSLDSRSALICRISTDTGITAEVVAGNEFSYPDYLKDLVRGPFRDLLLGQDPLRTEHHWRAMLRHDKAYIDRESLMVAIAVVDTALWDLRGRILGQPLWKMLGGFRQRVPLIGIGGYYETSRDAAGIRDEIAFYRRSGLAGIKFKVGALALDEDIERVRIAREAAGPAFAIVVDSNMAWRPDDAERFARAIAPYDPAWLEEPVHPRNVTRGLRQVRHKTGVRVGAGQSEASVFDAYELLAQESVDVLNVTYNRGGGISGWIKLAGAASFVDVSMAQVGEPHISMHLMAGIANGTYVECYPDPKRDPLWAELYLDRPQPVDGFLTVPDRPGLGLTLDTDVVERYAVEAWS</sequence>
<dbReference type="OrthoDB" id="8609034at2"/>
<dbReference type="GO" id="GO:0016052">
    <property type="term" value="P:carbohydrate catabolic process"/>
    <property type="evidence" value="ECO:0007669"/>
    <property type="project" value="TreeGrafter"/>
</dbReference>
<protein>
    <submittedName>
        <fullName evidence="5">Mandelate racemase/muconate lactonizing enzyme family protein</fullName>
    </submittedName>
</protein>